<dbReference type="Proteomes" id="UP000024635">
    <property type="component" value="Unassembled WGS sequence"/>
</dbReference>
<feature type="region of interest" description="Disordered" evidence="1">
    <location>
        <begin position="24"/>
        <end position="62"/>
    </location>
</feature>
<sequence>MESINSLKRVSLTLERCILSTIGVQTSSQPPQPSPSLRQHSSSITSSKSPEGTQLALKKSSSTEIKTAVATTSVNTKVDVALPVDVLSILEANKNFFMVECTLPSCLKKNKEEGAPKGAHLDLPPCPHTETPIPYDPSPKPLKVTPKRVGS</sequence>
<evidence type="ECO:0000313" key="2">
    <source>
        <dbReference type="EMBL" id="EYB84357.1"/>
    </source>
</evidence>
<dbReference type="EMBL" id="JARK01001653">
    <property type="protein sequence ID" value="EYB84357.1"/>
    <property type="molecule type" value="Genomic_DNA"/>
</dbReference>
<feature type="region of interest" description="Disordered" evidence="1">
    <location>
        <begin position="111"/>
        <end position="151"/>
    </location>
</feature>
<reference evidence="3" key="1">
    <citation type="journal article" date="2015" name="Nat. Genet.">
        <title>The genome and transcriptome of the zoonotic hookworm Ancylostoma ceylanicum identify infection-specific gene families.</title>
        <authorList>
            <person name="Schwarz E.M."/>
            <person name="Hu Y."/>
            <person name="Antoshechkin I."/>
            <person name="Miller M.M."/>
            <person name="Sternberg P.W."/>
            <person name="Aroian R.V."/>
        </authorList>
    </citation>
    <scope>NUCLEOTIDE SEQUENCE</scope>
    <source>
        <strain evidence="3">HY135</strain>
    </source>
</reference>
<organism evidence="2 3">
    <name type="scientific">Ancylostoma ceylanicum</name>
    <dbReference type="NCBI Taxonomy" id="53326"/>
    <lineage>
        <taxon>Eukaryota</taxon>
        <taxon>Metazoa</taxon>
        <taxon>Ecdysozoa</taxon>
        <taxon>Nematoda</taxon>
        <taxon>Chromadorea</taxon>
        <taxon>Rhabditida</taxon>
        <taxon>Rhabditina</taxon>
        <taxon>Rhabditomorpha</taxon>
        <taxon>Strongyloidea</taxon>
        <taxon>Ancylostomatidae</taxon>
        <taxon>Ancylostomatinae</taxon>
        <taxon>Ancylostoma</taxon>
    </lineage>
</organism>
<proteinExistence type="predicted"/>
<protein>
    <submittedName>
        <fullName evidence="2">Uncharacterized protein</fullName>
    </submittedName>
</protein>
<name>A0A016S200_9BILA</name>
<evidence type="ECO:0000313" key="3">
    <source>
        <dbReference type="Proteomes" id="UP000024635"/>
    </source>
</evidence>
<evidence type="ECO:0000256" key="1">
    <source>
        <dbReference type="SAM" id="MobiDB-lite"/>
    </source>
</evidence>
<keyword evidence="3" id="KW-1185">Reference proteome</keyword>
<feature type="compositionally biased region" description="Low complexity" evidence="1">
    <location>
        <begin position="25"/>
        <end position="43"/>
    </location>
</feature>
<dbReference type="OrthoDB" id="5852987at2759"/>
<accession>A0A016S200</accession>
<comment type="caution">
    <text evidence="2">The sequence shown here is derived from an EMBL/GenBank/DDBJ whole genome shotgun (WGS) entry which is preliminary data.</text>
</comment>
<gene>
    <name evidence="2" type="primary">Acey_s0317.g2300</name>
    <name evidence="2" type="ORF">Y032_0317g2300</name>
</gene>
<dbReference type="AlphaFoldDB" id="A0A016S200"/>